<dbReference type="InterPro" id="IPR013471">
    <property type="entry name" value="RNase_Z/BN"/>
</dbReference>
<feature type="binding site" evidence="10">
    <location>
        <position position="212"/>
    </location>
    <ligand>
        <name>Zn(2+)</name>
        <dbReference type="ChEBI" id="CHEBI:29105"/>
        <label>2</label>
        <note>catalytic</note>
    </ligand>
</feature>
<evidence type="ECO:0000256" key="6">
    <source>
        <dbReference type="ARBA" id="ARBA00022759"/>
    </source>
</evidence>
<comment type="cofactor">
    <cofactor evidence="10">
        <name>Zn(2+)</name>
        <dbReference type="ChEBI" id="CHEBI:29105"/>
    </cofactor>
    <text evidence="10">Binds 2 Zn(2+) ions.</text>
</comment>
<dbReference type="GO" id="GO:0008270">
    <property type="term" value="F:zinc ion binding"/>
    <property type="evidence" value="ECO:0007669"/>
    <property type="project" value="UniProtKB-UniRule"/>
</dbReference>
<name>A0AAX3UF19_9LACO</name>
<comment type="catalytic activity">
    <reaction evidence="10">
        <text>Endonucleolytic cleavage of RNA, removing extra 3' nucleotides from tRNA precursor, generating 3' termini of tRNAs. A 3'-hydroxy group is left at the tRNA terminus and a 5'-phosphoryl group is left at the trailer molecule.</text>
        <dbReference type="EC" id="3.1.26.11"/>
    </reaction>
</comment>
<gene>
    <name evidence="10 12" type="primary">rnz</name>
    <name evidence="12" type="ORF">QEJ78_01960</name>
    <name evidence="11" type="ORF">SAMN02983011_00929</name>
</gene>
<dbReference type="GeneID" id="72687042"/>
<evidence type="ECO:0000256" key="5">
    <source>
        <dbReference type="ARBA" id="ARBA00022723"/>
    </source>
</evidence>
<evidence type="ECO:0000256" key="9">
    <source>
        <dbReference type="ARBA" id="ARBA00057812"/>
    </source>
</evidence>
<evidence type="ECO:0000313" key="13">
    <source>
        <dbReference type="Proteomes" id="UP000181860"/>
    </source>
</evidence>
<reference evidence="12" key="2">
    <citation type="journal article" date="2022" name="Food Funct.">
        <title>Lactobacillus kefiranofaciens ZW18 from Kefir enhances the anti-tumor effect of anti-programmed cell death 1 (PD-1) immunotherapy by modulating the gut microbiota.</title>
        <authorList>
            <person name="Zhao J."/>
            <person name="Wang Y."/>
            <person name="Wang J."/>
            <person name="Lv M."/>
            <person name="Zhou C."/>
            <person name="Jia L."/>
            <person name="Geng W."/>
        </authorList>
    </citation>
    <scope>NUCLEOTIDE SEQUENCE</scope>
    <source>
        <strain evidence="12">ZW18</strain>
    </source>
</reference>
<evidence type="ECO:0000256" key="8">
    <source>
        <dbReference type="ARBA" id="ARBA00022833"/>
    </source>
</evidence>
<dbReference type="EMBL" id="CP123735">
    <property type="protein sequence ID" value="WGO86272.1"/>
    <property type="molecule type" value="Genomic_DNA"/>
</dbReference>
<keyword evidence="13" id="KW-1185">Reference proteome</keyword>
<keyword evidence="5 10" id="KW-0479">Metal-binding</keyword>
<feature type="binding site" evidence="10">
    <location>
        <position position="270"/>
    </location>
    <ligand>
        <name>Zn(2+)</name>
        <dbReference type="ChEBI" id="CHEBI:29105"/>
        <label>2</label>
        <note>catalytic</note>
    </ligand>
</feature>
<reference evidence="11 13" key="1">
    <citation type="submission" date="2016-10" db="EMBL/GenBank/DDBJ databases">
        <authorList>
            <person name="Varghese N."/>
            <person name="Submissions S."/>
        </authorList>
    </citation>
    <scope>NUCLEOTIDE SEQUENCE [LARGE SCALE GENOMIC DNA]</scope>
    <source>
        <strain evidence="11 13">ATCC 43761</strain>
    </source>
</reference>
<evidence type="ECO:0000313" key="11">
    <source>
        <dbReference type="EMBL" id="SDA49785.1"/>
    </source>
</evidence>
<dbReference type="EMBL" id="FMXC01000007">
    <property type="protein sequence ID" value="SDA49785.1"/>
    <property type="molecule type" value="Genomic_DNA"/>
</dbReference>
<dbReference type="EC" id="3.1.26.11" evidence="2 10"/>
<dbReference type="SUPFAM" id="SSF56281">
    <property type="entry name" value="Metallo-hydrolase/oxidoreductase"/>
    <property type="match status" value="1"/>
</dbReference>
<dbReference type="Pfam" id="PF23023">
    <property type="entry name" value="Anti-Pycsar_Apyc1"/>
    <property type="match status" value="1"/>
</dbReference>
<dbReference type="NCBIfam" id="NF000801">
    <property type="entry name" value="PRK00055.1-3"/>
    <property type="match status" value="1"/>
</dbReference>
<protein>
    <recommendedName>
        <fullName evidence="2 10">Ribonuclease Z</fullName>
        <shortName evidence="10">RNase Z</shortName>
        <ecNumber evidence="2 10">3.1.26.11</ecNumber>
    </recommendedName>
    <alternativeName>
        <fullName evidence="10">tRNA 3 endonuclease</fullName>
    </alternativeName>
    <alternativeName>
        <fullName evidence="10">tRNase Z</fullName>
    </alternativeName>
</protein>
<dbReference type="InterPro" id="IPR036866">
    <property type="entry name" value="RibonucZ/Hydroxyglut_hydro"/>
</dbReference>
<keyword evidence="6 10" id="KW-0255">Endonuclease</keyword>
<dbReference type="NCBIfam" id="TIGR02651">
    <property type="entry name" value="RNase_Z"/>
    <property type="match status" value="1"/>
</dbReference>
<evidence type="ECO:0000256" key="1">
    <source>
        <dbReference type="ARBA" id="ARBA00011738"/>
    </source>
</evidence>
<evidence type="ECO:0000313" key="12">
    <source>
        <dbReference type="EMBL" id="WGO86272.1"/>
    </source>
</evidence>
<keyword evidence="4 10" id="KW-0540">Nuclease</keyword>
<accession>A0AAX3UF19</accession>
<reference evidence="12" key="3">
    <citation type="submission" date="2023-04" db="EMBL/GenBank/DDBJ databases">
        <authorList>
            <person name="Wang Y."/>
        </authorList>
    </citation>
    <scope>NUCLEOTIDE SEQUENCE</scope>
    <source>
        <strain evidence="12">ZW18</strain>
    </source>
</reference>
<dbReference type="Gene3D" id="3.60.15.10">
    <property type="entry name" value="Ribonuclease Z/Hydroxyacylglutathione hydrolase-like"/>
    <property type="match status" value="1"/>
</dbReference>
<evidence type="ECO:0000313" key="14">
    <source>
        <dbReference type="Proteomes" id="UP001242513"/>
    </source>
</evidence>
<comment type="similarity">
    <text evidence="10">Belongs to the RNase Z family.</text>
</comment>
<organism evidence="12 14">
    <name type="scientific">Lactobacillus kefiranofaciens</name>
    <dbReference type="NCBI Taxonomy" id="267818"/>
    <lineage>
        <taxon>Bacteria</taxon>
        <taxon>Bacillati</taxon>
        <taxon>Bacillota</taxon>
        <taxon>Bacilli</taxon>
        <taxon>Lactobacillales</taxon>
        <taxon>Lactobacillaceae</taxon>
        <taxon>Lactobacillus</taxon>
    </lineage>
</organism>
<dbReference type="HAMAP" id="MF_01818">
    <property type="entry name" value="RNase_Z_BN"/>
    <property type="match status" value="1"/>
</dbReference>
<keyword evidence="7 10" id="KW-0378">Hydrolase</keyword>
<evidence type="ECO:0000256" key="10">
    <source>
        <dbReference type="HAMAP-Rule" id="MF_01818"/>
    </source>
</evidence>
<feature type="binding site" evidence="10">
    <location>
        <position position="63"/>
    </location>
    <ligand>
        <name>Zn(2+)</name>
        <dbReference type="ChEBI" id="CHEBI:29105"/>
        <label>1</label>
        <note>catalytic</note>
    </ligand>
</feature>
<feature type="binding site" evidence="10">
    <location>
        <position position="65"/>
    </location>
    <ligand>
        <name>Zn(2+)</name>
        <dbReference type="ChEBI" id="CHEBI:29105"/>
        <label>1</label>
        <note>catalytic</note>
    </ligand>
</feature>
<feature type="active site" description="Proton acceptor" evidence="10">
    <location>
        <position position="67"/>
    </location>
</feature>
<comment type="subunit">
    <text evidence="1 10">Homodimer.</text>
</comment>
<sequence length="312" mass="34774">MELEFLGTGAGQPSKQRNVSSVALKLLDELNEIWLFDVGEATQHQILRTNIRLRKITKIFISHNHGDHIFGLPGLLSTRSFQGDVGPLTIYGPTGIEQFVKTALKVSRTKISYPIKYVVLSEPGLICEDKDFRVYTDQLEHRIPSFGFRVVESSHSGELLMDKLAKYHVPNGPLLGKLKRGEQVALADGTVLNGKDFLGPEKPGRIVTIIYDTRSTPSIARLAKNADVLVHESTFAGNEAKMAHNYYHSTAVEAAKVARKDNVKKLCLNHISARHMGAEAKKLEKQAQKFFPNTMLVNDFDRVNIPMKGSKE</sequence>
<feature type="binding site" evidence="10">
    <location>
        <position position="141"/>
    </location>
    <ligand>
        <name>Zn(2+)</name>
        <dbReference type="ChEBI" id="CHEBI:29105"/>
        <label>1</label>
        <note>catalytic</note>
    </ligand>
</feature>
<feature type="binding site" evidence="10">
    <location>
        <position position="212"/>
    </location>
    <ligand>
        <name>Zn(2+)</name>
        <dbReference type="ChEBI" id="CHEBI:29105"/>
        <label>1</label>
        <note>catalytic</note>
    </ligand>
</feature>
<dbReference type="GO" id="GO:0042802">
    <property type="term" value="F:identical protein binding"/>
    <property type="evidence" value="ECO:0007669"/>
    <property type="project" value="UniProtKB-ARBA"/>
</dbReference>
<keyword evidence="8 10" id="KW-0862">Zinc</keyword>
<feature type="binding site" evidence="10">
    <location>
        <position position="68"/>
    </location>
    <ligand>
        <name>Zn(2+)</name>
        <dbReference type="ChEBI" id="CHEBI:29105"/>
        <label>2</label>
        <note>catalytic</note>
    </ligand>
</feature>
<comment type="function">
    <text evidence="9 10">Zinc phosphodiesterase, which displays some tRNA 3'-processing endonuclease activity. Probably involved in tRNA maturation, by removing a 3'-trailer from precursor tRNA.</text>
</comment>
<dbReference type="PANTHER" id="PTHR46018">
    <property type="entry name" value="ZINC PHOSPHODIESTERASE ELAC PROTEIN 1"/>
    <property type="match status" value="1"/>
</dbReference>
<evidence type="ECO:0000256" key="4">
    <source>
        <dbReference type="ARBA" id="ARBA00022722"/>
    </source>
</evidence>
<dbReference type="FunFam" id="3.60.15.10:FF:000002">
    <property type="entry name" value="Ribonuclease Z"/>
    <property type="match status" value="1"/>
</dbReference>
<keyword evidence="3 10" id="KW-0819">tRNA processing</keyword>
<evidence type="ECO:0000256" key="2">
    <source>
        <dbReference type="ARBA" id="ARBA00012477"/>
    </source>
</evidence>
<dbReference type="AlphaFoldDB" id="A0AAX3UF19"/>
<dbReference type="GO" id="GO:0042781">
    <property type="term" value="F:3'-tRNA processing endoribonuclease activity"/>
    <property type="evidence" value="ECO:0007669"/>
    <property type="project" value="UniProtKB-UniRule"/>
</dbReference>
<feature type="binding site" evidence="10">
    <location>
        <position position="67"/>
    </location>
    <ligand>
        <name>Zn(2+)</name>
        <dbReference type="ChEBI" id="CHEBI:29105"/>
        <label>2</label>
        <note>catalytic</note>
    </ligand>
</feature>
<evidence type="ECO:0000256" key="3">
    <source>
        <dbReference type="ARBA" id="ARBA00022694"/>
    </source>
</evidence>
<proteinExistence type="inferred from homology"/>
<dbReference type="PANTHER" id="PTHR46018:SF2">
    <property type="entry name" value="ZINC PHOSPHODIESTERASE ELAC PROTEIN 1"/>
    <property type="match status" value="1"/>
</dbReference>
<dbReference type="RefSeq" id="WP_013854207.1">
    <property type="nucleotide sequence ID" value="NZ_CP061341.1"/>
</dbReference>
<evidence type="ECO:0000256" key="7">
    <source>
        <dbReference type="ARBA" id="ARBA00022801"/>
    </source>
</evidence>
<dbReference type="Proteomes" id="UP000181860">
    <property type="component" value="Unassembled WGS sequence"/>
</dbReference>
<dbReference type="Proteomes" id="UP001242513">
    <property type="component" value="Chromosome"/>
</dbReference>
<dbReference type="CDD" id="cd07717">
    <property type="entry name" value="RNaseZ_ZiPD-like_MBL-fold"/>
    <property type="match status" value="1"/>
</dbReference>